<dbReference type="Proteomes" id="UP000886607">
    <property type="component" value="Unassembled WGS sequence"/>
</dbReference>
<proteinExistence type="predicted"/>
<sequence>MEKIQTVTELPFEENILDLAFYVQKINGGKFENYVQAFLLKWALEKKILIIEKEKESLTKKEPNMIFLLEEEKSAEETIEALFWNILLEASGKENKVTDQQLKNLVKEDAMLFISLENKLINDSKNYLLLNGYLEEKERKFLYFNLKKSQSNTAKGDELYNQLEQYFLYLQDLISHGPQSKNEIETWEADLTWISLFGLADKFYSQIKKTSSQQLDIQMGLSKQLIALYKRLSPFLDSFSIGFTYAKNSISSNRSCC</sequence>
<comment type="caution">
    <text evidence="2">The sequence shown here is derived from an EMBL/GenBank/DDBJ whole genome shotgun (WGS) entry which is preliminary data.</text>
</comment>
<keyword evidence="4" id="KW-1185">Reference proteome</keyword>
<dbReference type="GeneID" id="69984907"/>
<evidence type="ECO:0000313" key="2">
    <source>
        <dbReference type="EMBL" id="GEQ55196.1"/>
    </source>
</evidence>
<dbReference type="EMBL" id="BKBQ01000037">
    <property type="protein sequence ID" value="GEQ55196.1"/>
    <property type="molecule type" value="Genomic_DNA"/>
</dbReference>
<dbReference type="KEGG" id="tkr:C7K43_03025"/>
<reference evidence="2" key="2">
    <citation type="journal article" date="2020" name="Int. Dairy J.">
        <title>Lactic acid bacterial diversity in Brie cheese focusing on salt concentration and pH of isolation medium and characterisation of halophilic and alkaliphilic lactic acid bacterial isolates.</title>
        <authorList>
            <person name="Unno R."/>
            <person name="Matsutani M."/>
            <person name="Suzuki T."/>
            <person name="Kodama K."/>
            <person name="Matsushita H."/>
            <person name="Yamasato K."/>
            <person name="Koizumi Y."/>
            <person name="Ishikawa M."/>
        </authorList>
    </citation>
    <scope>NUCLEOTIDE SEQUENCE</scope>
    <source>
        <strain evidence="2">7C1</strain>
        <strain evidence="1">8C4</strain>
    </source>
</reference>
<dbReference type="RefSeq" id="WP_124005497.1">
    <property type="nucleotide sequence ID" value="NZ_BJYN01000087.1"/>
</dbReference>
<evidence type="ECO:0000313" key="4">
    <source>
        <dbReference type="Proteomes" id="UP000886607"/>
    </source>
</evidence>
<dbReference type="Proteomes" id="UP000886597">
    <property type="component" value="Unassembled WGS sequence"/>
</dbReference>
<accession>A0AAN4UD88</accession>
<name>A0AAN4UD88_9ENTE</name>
<evidence type="ECO:0000313" key="3">
    <source>
        <dbReference type="Proteomes" id="UP000886597"/>
    </source>
</evidence>
<organism evidence="2 3">
    <name type="scientific">Tetragenococcus koreensis</name>
    <dbReference type="NCBI Taxonomy" id="290335"/>
    <lineage>
        <taxon>Bacteria</taxon>
        <taxon>Bacillati</taxon>
        <taxon>Bacillota</taxon>
        <taxon>Bacilli</taxon>
        <taxon>Lactobacillales</taxon>
        <taxon>Enterococcaceae</taxon>
        <taxon>Tetragenococcus</taxon>
    </lineage>
</organism>
<dbReference type="AlphaFoldDB" id="A0AAN4UD88"/>
<protein>
    <submittedName>
        <fullName evidence="2">Uncharacterized protein</fullName>
    </submittedName>
</protein>
<evidence type="ECO:0000313" key="1">
    <source>
        <dbReference type="EMBL" id="GEQ50194.1"/>
    </source>
</evidence>
<gene>
    <name evidence="1" type="ORF">TK11N_20460</name>
    <name evidence="2" type="ORF">TK2N_20400</name>
</gene>
<dbReference type="EMBL" id="BKBO01000037">
    <property type="protein sequence ID" value="GEQ50194.1"/>
    <property type="molecule type" value="Genomic_DNA"/>
</dbReference>
<reference evidence="2" key="1">
    <citation type="submission" date="2019-08" db="EMBL/GenBank/DDBJ databases">
        <authorList>
            <person name="Ishikawa M."/>
            <person name="Suzuki T."/>
            <person name="Matsutani M."/>
        </authorList>
    </citation>
    <scope>NUCLEOTIDE SEQUENCE</scope>
    <source>
        <strain evidence="2">7C1</strain>
        <strain evidence="1">8C4</strain>
    </source>
</reference>